<dbReference type="PANTHER" id="PTHR11941">
    <property type="entry name" value="ENOYL-COA HYDRATASE-RELATED"/>
    <property type="match status" value="1"/>
</dbReference>
<dbReference type="InterPro" id="IPR029045">
    <property type="entry name" value="ClpP/crotonase-like_dom_sf"/>
</dbReference>
<dbReference type="Proteomes" id="UP000039865">
    <property type="component" value="Unassembled WGS sequence"/>
</dbReference>
<sequence length="250" mass="28146">MKPLSEIFAQVKDESIGLVQDGEIFYLVMNTEQNLFDFDQIQRMHQCLDQIEKSTGPACLVTIGTKRFFSTGFDLEKWAINMSDAYTMILMMQQVFNRFLTLEIPTMSVYNGSAIAGGLLLSLTHDFRIMNENRTYVCLSEINLGITINAGFASIVKNSLTPQAAKLLTYGGRFNAQQCLKMGVIDNVYKDEKELMNQIQEFAKVYAPKGEARSSLKDLKTNLHKQTSRDLLQEGLSIGVVNKASSRQKL</sequence>
<proteinExistence type="predicted"/>
<dbReference type="OMA" id="MPFTVGM"/>
<gene>
    <name evidence="1" type="primary">Contig18093.g19233</name>
    <name evidence="1" type="ORF">STYLEM_14991</name>
</gene>
<name>A0A078AV78_STYLE</name>
<protein>
    <submittedName>
        <fullName evidence="1">Enoyl-hydratase</fullName>
    </submittedName>
</protein>
<evidence type="ECO:0000313" key="1">
    <source>
        <dbReference type="EMBL" id="CDW85901.1"/>
    </source>
</evidence>
<dbReference type="InterPro" id="IPR001753">
    <property type="entry name" value="Enoyl-CoA_hydra/iso"/>
</dbReference>
<dbReference type="Pfam" id="PF00378">
    <property type="entry name" value="ECH_1"/>
    <property type="match status" value="1"/>
</dbReference>
<dbReference type="GO" id="GO:0005777">
    <property type="term" value="C:peroxisome"/>
    <property type="evidence" value="ECO:0007669"/>
    <property type="project" value="TreeGrafter"/>
</dbReference>
<dbReference type="Gene3D" id="3.90.226.10">
    <property type="entry name" value="2-enoyl-CoA Hydratase, Chain A, domain 1"/>
    <property type="match status" value="1"/>
</dbReference>
<accession>A0A078AV78</accession>
<keyword evidence="2" id="KW-1185">Reference proteome</keyword>
<dbReference type="OrthoDB" id="412284at2759"/>
<dbReference type="CDD" id="cd06558">
    <property type="entry name" value="crotonase-like"/>
    <property type="match status" value="1"/>
</dbReference>
<reference evidence="1 2" key="1">
    <citation type="submission" date="2014-06" db="EMBL/GenBank/DDBJ databases">
        <authorList>
            <person name="Swart Estienne"/>
        </authorList>
    </citation>
    <scope>NUCLEOTIDE SEQUENCE [LARGE SCALE GENOMIC DNA]</scope>
    <source>
        <strain evidence="1 2">130c</strain>
    </source>
</reference>
<dbReference type="GO" id="GO:0004165">
    <property type="term" value="F:delta(3)-delta(2)-enoyl-CoA isomerase activity"/>
    <property type="evidence" value="ECO:0007669"/>
    <property type="project" value="TreeGrafter"/>
</dbReference>
<dbReference type="EMBL" id="CCKQ01014151">
    <property type="protein sequence ID" value="CDW85901.1"/>
    <property type="molecule type" value="Genomic_DNA"/>
</dbReference>
<dbReference type="AlphaFoldDB" id="A0A078AV78"/>
<dbReference type="InParanoid" id="A0A078AV78"/>
<dbReference type="PANTHER" id="PTHR11941:SF75">
    <property type="entry name" value="ENOYL-COA HYDRATASE_ISOMERASE FAMILY PROTEIN"/>
    <property type="match status" value="1"/>
</dbReference>
<dbReference type="GO" id="GO:0006635">
    <property type="term" value="P:fatty acid beta-oxidation"/>
    <property type="evidence" value="ECO:0007669"/>
    <property type="project" value="TreeGrafter"/>
</dbReference>
<organism evidence="1 2">
    <name type="scientific">Stylonychia lemnae</name>
    <name type="common">Ciliate</name>
    <dbReference type="NCBI Taxonomy" id="5949"/>
    <lineage>
        <taxon>Eukaryota</taxon>
        <taxon>Sar</taxon>
        <taxon>Alveolata</taxon>
        <taxon>Ciliophora</taxon>
        <taxon>Intramacronucleata</taxon>
        <taxon>Spirotrichea</taxon>
        <taxon>Stichotrichia</taxon>
        <taxon>Sporadotrichida</taxon>
        <taxon>Oxytrichidae</taxon>
        <taxon>Stylonychinae</taxon>
        <taxon>Stylonychia</taxon>
    </lineage>
</organism>
<evidence type="ECO:0000313" key="2">
    <source>
        <dbReference type="Proteomes" id="UP000039865"/>
    </source>
</evidence>
<dbReference type="SUPFAM" id="SSF52096">
    <property type="entry name" value="ClpP/crotonase"/>
    <property type="match status" value="1"/>
</dbReference>